<proteinExistence type="inferred from homology"/>
<dbReference type="SUPFAM" id="SSF51338">
    <property type="entry name" value="Composite domain of metallo-dependent hydrolases"/>
    <property type="match status" value="2"/>
</dbReference>
<feature type="binding site" evidence="8">
    <location>
        <position position="252"/>
    </location>
    <ligand>
        <name>Zn(2+)</name>
        <dbReference type="ChEBI" id="CHEBI:29105"/>
    </ligand>
</feature>
<dbReference type="EC" id="3.5.2.7" evidence="1 8"/>
<feature type="binding site" evidence="8">
    <location>
        <position position="255"/>
    </location>
    <ligand>
        <name>4-imidazolone-5-propanoate</name>
        <dbReference type="ChEBI" id="CHEBI:77893"/>
    </ligand>
</feature>
<feature type="binding site" evidence="8">
    <location>
        <position position="189"/>
    </location>
    <ligand>
        <name>4-imidazolone-5-propanoate</name>
        <dbReference type="ChEBI" id="CHEBI:77893"/>
    </ligand>
</feature>
<feature type="binding site" evidence="8">
    <location>
        <position position="328"/>
    </location>
    <ligand>
        <name>N-formimidoyl-L-glutamate</name>
        <dbReference type="ChEBI" id="CHEBI:58928"/>
    </ligand>
</feature>
<evidence type="ECO:0000256" key="3">
    <source>
        <dbReference type="ARBA" id="ARBA00022723"/>
    </source>
</evidence>
<feature type="binding site" evidence="8">
    <location>
        <position position="95"/>
    </location>
    <ligand>
        <name>Fe(3+)</name>
        <dbReference type="ChEBI" id="CHEBI:29034"/>
    </ligand>
</feature>
<dbReference type="PANTHER" id="PTHR42752">
    <property type="entry name" value="IMIDAZOLONEPROPIONASE"/>
    <property type="match status" value="1"/>
</dbReference>
<dbReference type="EMBL" id="CP041695">
    <property type="protein sequence ID" value="QDP83325.1"/>
    <property type="molecule type" value="Genomic_DNA"/>
</dbReference>
<dbReference type="KEGG" id="nod:FOH10_09020"/>
<feature type="binding site" evidence="8">
    <location>
        <position position="252"/>
    </location>
    <ligand>
        <name>Fe(3+)</name>
        <dbReference type="ChEBI" id="CHEBI:29034"/>
    </ligand>
</feature>
<name>A0A516NWQ0_9NOCA</name>
<evidence type="ECO:0000256" key="7">
    <source>
        <dbReference type="ARBA" id="ARBA00023004"/>
    </source>
</evidence>
<feature type="binding site" evidence="8">
    <location>
        <position position="330"/>
    </location>
    <ligand>
        <name>N-formimidoyl-L-glutamate</name>
        <dbReference type="ChEBI" id="CHEBI:58928"/>
    </ligand>
</feature>
<dbReference type="GO" id="GO:0050480">
    <property type="term" value="F:imidazolonepropionase activity"/>
    <property type="evidence" value="ECO:0007669"/>
    <property type="project" value="UniProtKB-UniRule"/>
</dbReference>
<dbReference type="NCBIfam" id="TIGR01224">
    <property type="entry name" value="hutI"/>
    <property type="match status" value="1"/>
</dbReference>
<dbReference type="GO" id="GO:0019557">
    <property type="term" value="P:L-histidine catabolic process to glutamate and formate"/>
    <property type="evidence" value="ECO:0007669"/>
    <property type="project" value="UniProtKB-UniPathway"/>
</dbReference>
<comment type="pathway">
    <text evidence="8">Amino-acid degradation; L-histidine degradation into L-glutamate; N-formimidoyl-L-glutamate from L-histidine: step 3/3.</text>
</comment>
<dbReference type="SUPFAM" id="SSF51556">
    <property type="entry name" value="Metallo-dependent hydrolases"/>
    <property type="match status" value="1"/>
</dbReference>
<dbReference type="Proteomes" id="UP000317039">
    <property type="component" value="Chromosome"/>
</dbReference>
<dbReference type="AlphaFoldDB" id="A0A516NWQ0"/>
<sequence length="418" mass="43915">MGRSTTPEAWAARRGHLARGGKEFTVASFVVSNIGTLVTNDPELGAGPLGVRRDAAIAFADGRVSWVGDSAAAPAADLGVDLGGRALLPGFVESHSHLVFAGDRAEEFAARMTGTPYTAGGIRTTIEATRAADDTQLENTVRRLMAEALRSGSTTVECKTGYGQTTRDELRGALVAGRFTEEVTLLAAHVPPPEYAGRADDYVVMVCDEMIETVAPHATWIDVFCERGAFDEEQSRAVLRAGVAHGLVPRVHGNQLGTGPGVRLAVEMGAASVDHVTYVTDADIDALASSSTVATLLPGADFCTRNAYPDARALLDAGVTVALGADCNPGTSYTTSLPFCIALAVREMKMSPEEAVWAATLGGTKALRRTDIGRLSIGARADALALDAPSYLHLAYRPGVALVREVWKDGDLVGRHTA</sequence>
<dbReference type="GO" id="GO:0008270">
    <property type="term" value="F:zinc ion binding"/>
    <property type="evidence" value="ECO:0007669"/>
    <property type="project" value="UniProtKB-UniRule"/>
</dbReference>
<comment type="cofactor">
    <cofactor evidence="8">
        <name>Zn(2+)</name>
        <dbReference type="ChEBI" id="CHEBI:29105"/>
    </cofactor>
    <cofactor evidence="8">
        <name>Fe(3+)</name>
        <dbReference type="ChEBI" id="CHEBI:29034"/>
    </cofactor>
    <text evidence="8">Binds 1 zinc or iron ion per subunit.</text>
</comment>
<feature type="domain" description="Amidohydrolase 3" evidence="9">
    <location>
        <begin position="131"/>
        <end position="413"/>
    </location>
</feature>
<evidence type="ECO:0000256" key="2">
    <source>
        <dbReference type="ARBA" id="ARBA00022490"/>
    </source>
</evidence>
<dbReference type="InterPro" id="IPR013108">
    <property type="entry name" value="Amidohydro_3"/>
</dbReference>
<feature type="binding site" evidence="8">
    <location>
        <position position="104"/>
    </location>
    <ligand>
        <name>4-imidazolone-5-propanoate</name>
        <dbReference type="ChEBI" id="CHEBI:77893"/>
    </ligand>
</feature>
<feature type="binding site" evidence="8">
    <location>
        <position position="97"/>
    </location>
    <ligand>
        <name>Fe(3+)</name>
        <dbReference type="ChEBI" id="CHEBI:29034"/>
    </ligand>
</feature>
<keyword evidence="5 8" id="KW-0369">Histidine metabolism</keyword>
<dbReference type="Pfam" id="PF07969">
    <property type="entry name" value="Amidohydro_3"/>
    <property type="match status" value="1"/>
</dbReference>
<evidence type="ECO:0000256" key="1">
    <source>
        <dbReference type="ARBA" id="ARBA00012864"/>
    </source>
</evidence>
<dbReference type="InterPro" id="IPR032466">
    <property type="entry name" value="Metal_Hydrolase"/>
</dbReference>
<dbReference type="Gene3D" id="3.20.20.140">
    <property type="entry name" value="Metal-dependent hydrolases"/>
    <property type="match status" value="1"/>
</dbReference>
<accession>A0A516NWQ0</accession>
<evidence type="ECO:0000256" key="6">
    <source>
        <dbReference type="ARBA" id="ARBA00022833"/>
    </source>
</evidence>
<dbReference type="PANTHER" id="PTHR42752:SF1">
    <property type="entry name" value="IMIDAZOLONEPROPIONASE-RELATED"/>
    <property type="match status" value="1"/>
</dbReference>
<evidence type="ECO:0000313" key="10">
    <source>
        <dbReference type="EMBL" id="QDP83325.1"/>
    </source>
</evidence>
<feature type="binding site" evidence="8">
    <location>
        <position position="95"/>
    </location>
    <ligand>
        <name>Zn(2+)</name>
        <dbReference type="ChEBI" id="CHEBI:29105"/>
    </ligand>
</feature>
<dbReference type="GO" id="GO:0019556">
    <property type="term" value="P:L-histidine catabolic process to glutamate and formamide"/>
    <property type="evidence" value="ECO:0007669"/>
    <property type="project" value="UniProtKB-UniRule"/>
</dbReference>
<gene>
    <name evidence="8" type="primary">hutI</name>
    <name evidence="10" type="ORF">FOH10_09020</name>
</gene>
<comment type="similarity">
    <text evidence="8">Belongs to the metallo-dependent hydrolases superfamily. HutI family.</text>
</comment>
<dbReference type="Gene3D" id="2.30.40.10">
    <property type="entry name" value="Urease, subunit C, domain 1"/>
    <property type="match status" value="1"/>
</dbReference>
<dbReference type="HAMAP" id="MF_00372">
    <property type="entry name" value="HutI"/>
    <property type="match status" value="1"/>
</dbReference>
<keyword evidence="2 8" id="KW-0963">Cytoplasm</keyword>
<evidence type="ECO:0000256" key="8">
    <source>
        <dbReference type="HAMAP-Rule" id="MF_00372"/>
    </source>
</evidence>
<reference evidence="10 11" key="1">
    <citation type="submission" date="2019-07" db="EMBL/GenBank/DDBJ databases">
        <title>Complete Genome Sequence and Methylome Analysis of Nocardia otitidis-caviarum NEB252.</title>
        <authorList>
            <person name="Fomenkov A."/>
            <person name="Anton B.P."/>
            <person name="Vincze T."/>
            <person name="Roberts R.J."/>
        </authorList>
    </citation>
    <scope>NUCLEOTIDE SEQUENCE [LARGE SCALE GENOMIC DNA]</scope>
    <source>
        <strain evidence="10 11">NEB252</strain>
    </source>
</reference>
<feature type="binding site" evidence="8">
    <location>
        <position position="162"/>
    </location>
    <ligand>
        <name>4-imidazolone-5-propanoate</name>
        <dbReference type="ChEBI" id="CHEBI:77893"/>
    </ligand>
</feature>
<keyword evidence="4 8" id="KW-0378">Hydrolase</keyword>
<comment type="subcellular location">
    <subcellularLocation>
        <location evidence="8">Cytoplasm</location>
    </subcellularLocation>
</comment>
<feature type="binding site" evidence="8">
    <location>
        <position position="162"/>
    </location>
    <ligand>
        <name>N-formimidoyl-L-glutamate</name>
        <dbReference type="ChEBI" id="CHEBI:58928"/>
    </ligand>
</feature>
<keyword evidence="3 8" id="KW-0479">Metal-binding</keyword>
<keyword evidence="6 8" id="KW-0862">Zinc</keyword>
<comment type="catalytic activity">
    <reaction evidence="8">
        <text>4-imidazolone-5-propanoate + H2O = N-formimidoyl-L-glutamate</text>
        <dbReference type="Rhea" id="RHEA:23660"/>
        <dbReference type="ChEBI" id="CHEBI:15377"/>
        <dbReference type="ChEBI" id="CHEBI:58928"/>
        <dbReference type="ChEBI" id="CHEBI:77893"/>
        <dbReference type="EC" id="3.5.2.7"/>
    </reaction>
</comment>
<dbReference type="GO" id="GO:0005506">
    <property type="term" value="F:iron ion binding"/>
    <property type="evidence" value="ECO:0007669"/>
    <property type="project" value="UniProtKB-UniRule"/>
</dbReference>
<evidence type="ECO:0000313" key="11">
    <source>
        <dbReference type="Proteomes" id="UP000317039"/>
    </source>
</evidence>
<feature type="binding site" evidence="8">
    <location>
        <position position="97"/>
    </location>
    <ligand>
        <name>Zn(2+)</name>
        <dbReference type="ChEBI" id="CHEBI:29105"/>
    </ligand>
</feature>
<keyword evidence="7 8" id="KW-0408">Iron</keyword>
<evidence type="ECO:0000256" key="5">
    <source>
        <dbReference type="ARBA" id="ARBA00022808"/>
    </source>
</evidence>
<comment type="function">
    <text evidence="8">Catalyzes the hydrolytic cleavage of the carbon-nitrogen bond in imidazolone-5-propanoate to yield N-formimidoyl-L-glutamate. It is the third step in the universal histidine degradation pathway.</text>
</comment>
<dbReference type="GO" id="GO:0005737">
    <property type="term" value="C:cytoplasm"/>
    <property type="evidence" value="ECO:0007669"/>
    <property type="project" value="UniProtKB-SubCell"/>
</dbReference>
<feature type="binding site" evidence="8">
    <location>
        <position position="326"/>
    </location>
    <ligand>
        <name>Fe(3+)</name>
        <dbReference type="ChEBI" id="CHEBI:29034"/>
    </ligand>
</feature>
<protein>
    <recommendedName>
        <fullName evidence="1 8">Imidazolonepropionase</fullName>
        <ecNumber evidence="1 8">3.5.2.7</ecNumber>
    </recommendedName>
    <alternativeName>
        <fullName evidence="8">Imidazolone-5-propionate hydrolase</fullName>
    </alternativeName>
</protein>
<dbReference type="InterPro" id="IPR011059">
    <property type="entry name" value="Metal-dep_hydrolase_composite"/>
</dbReference>
<dbReference type="InterPro" id="IPR005920">
    <property type="entry name" value="HutI"/>
</dbReference>
<organism evidence="10 11">
    <name type="scientific">Nocardia otitidiscaviarum</name>
    <dbReference type="NCBI Taxonomy" id="1823"/>
    <lineage>
        <taxon>Bacteria</taxon>
        <taxon>Bacillati</taxon>
        <taxon>Actinomycetota</taxon>
        <taxon>Actinomycetes</taxon>
        <taxon>Mycobacteriales</taxon>
        <taxon>Nocardiaceae</taxon>
        <taxon>Nocardia</taxon>
    </lineage>
</organism>
<feature type="binding site" evidence="8">
    <location>
        <position position="326"/>
    </location>
    <ligand>
        <name>Zn(2+)</name>
        <dbReference type="ChEBI" id="CHEBI:29105"/>
    </ligand>
</feature>
<evidence type="ECO:0000256" key="4">
    <source>
        <dbReference type="ARBA" id="ARBA00022801"/>
    </source>
</evidence>
<feature type="binding site" evidence="8">
    <location>
        <position position="331"/>
    </location>
    <ligand>
        <name>4-imidazolone-5-propanoate</name>
        <dbReference type="ChEBI" id="CHEBI:77893"/>
    </ligand>
</feature>
<evidence type="ECO:0000259" key="9">
    <source>
        <dbReference type="Pfam" id="PF07969"/>
    </source>
</evidence>
<dbReference type="UniPathway" id="UPA00379">
    <property type="reaction ID" value="UER00551"/>
</dbReference>